<dbReference type="GeneID" id="92075778"/>
<accession>A0ABR1QKK7</accession>
<dbReference type="GO" id="GO:0016787">
    <property type="term" value="F:hydrolase activity"/>
    <property type="evidence" value="ECO:0007669"/>
    <property type="project" value="UniProtKB-KW"/>
</dbReference>
<reference evidence="1 2" key="1">
    <citation type="submission" date="2023-01" db="EMBL/GenBank/DDBJ databases">
        <title>Analysis of 21 Apiospora genomes using comparative genomics revels a genus with tremendous synthesis potential of carbohydrate active enzymes and secondary metabolites.</title>
        <authorList>
            <person name="Sorensen T."/>
        </authorList>
    </citation>
    <scope>NUCLEOTIDE SEQUENCE [LARGE SCALE GENOMIC DNA]</scope>
    <source>
        <strain evidence="1 2">CBS 24483</strain>
    </source>
</reference>
<organism evidence="1 2">
    <name type="scientific">Apiospora aurea</name>
    <dbReference type="NCBI Taxonomy" id="335848"/>
    <lineage>
        <taxon>Eukaryota</taxon>
        <taxon>Fungi</taxon>
        <taxon>Dikarya</taxon>
        <taxon>Ascomycota</taxon>
        <taxon>Pezizomycotina</taxon>
        <taxon>Sordariomycetes</taxon>
        <taxon>Xylariomycetidae</taxon>
        <taxon>Amphisphaeriales</taxon>
        <taxon>Apiosporaceae</taxon>
        <taxon>Apiospora</taxon>
    </lineage>
</organism>
<dbReference type="InterPro" id="IPR036412">
    <property type="entry name" value="HAD-like_sf"/>
</dbReference>
<dbReference type="InterPro" id="IPR043169">
    <property type="entry name" value="PMM_cap"/>
</dbReference>
<evidence type="ECO:0000313" key="1">
    <source>
        <dbReference type="EMBL" id="KAK7957272.1"/>
    </source>
</evidence>
<keyword evidence="2" id="KW-1185">Reference proteome</keyword>
<name>A0ABR1QKK7_9PEZI</name>
<dbReference type="Proteomes" id="UP001391051">
    <property type="component" value="Unassembled WGS sequence"/>
</dbReference>
<evidence type="ECO:0000313" key="2">
    <source>
        <dbReference type="Proteomes" id="UP001391051"/>
    </source>
</evidence>
<dbReference type="Gene3D" id="3.30.1240.20">
    <property type="match status" value="1"/>
</dbReference>
<dbReference type="EMBL" id="JAQQWE010000004">
    <property type="protein sequence ID" value="KAK7957272.1"/>
    <property type="molecule type" value="Genomic_DNA"/>
</dbReference>
<dbReference type="InterPro" id="IPR023214">
    <property type="entry name" value="HAD_sf"/>
</dbReference>
<dbReference type="SUPFAM" id="SSF56784">
    <property type="entry name" value="HAD-like"/>
    <property type="match status" value="1"/>
</dbReference>
<keyword evidence="1" id="KW-0378">Hydrolase</keyword>
<protein>
    <submittedName>
        <fullName evidence="1">HAD-superfamily hydrolase subfamily IIB</fullName>
    </submittedName>
</protein>
<proteinExistence type="predicted"/>
<gene>
    <name evidence="1" type="ORF">PG986_006494</name>
</gene>
<sequence>MISLVAFDLDKTLAPSGKPLPLEAVSAINFLLKVAHVALICQDDWSEIQGRVAAQLASDSPDLTKLWILPAGGTRIFGHRPSKDGSFECQDRWNLWSKDEVAAIVSALDAALAAKGLSPADVKGERVEYRGAHVKLHILGRDADEQAKATWDDPDASDTSSRRLLVESDMRRRLRQKGLLLENWYRDGVRPDFEVRVVGAGDTIDVVRDETPQRFACYHRLEEITGIPREQMMWVGRSWDDKPYRYQCTALSGQHQTFVDNLGEAIATIRAITACLS</sequence>
<comment type="caution">
    <text evidence="1">The sequence shown here is derived from an EMBL/GenBank/DDBJ whole genome shotgun (WGS) entry which is preliminary data.</text>
</comment>
<dbReference type="RefSeq" id="XP_066702578.1">
    <property type="nucleotide sequence ID" value="XM_066842716.1"/>
</dbReference>
<dbReference type="Gene3D" id="3.40.50.1000">
    <property type="entry name" value="HAD superfamily/HAD-like"/>
    <property type="match status" value="1"/>
</dbReference>